<feature type="domain" description="RRM" evidence="3">
    <location>
        <begin position="280"/>
        <end position="349"/>
    </location>
</feature>
<evidence type="ECO:0000313" key="4">
    <source>
        <dbReference type="EMBL" id="RLN08655.1"/>
    </source>
</evidence>
<dbReference type="AlphaFoldDB" id="A0A3L6RSS5"/>
<protein>
    <submittedName>
        <fullName evidence="4">Eukaryotic translation initiation factor 3 subunit G</fullName>
    </submittedName>
</protein>
<keyword evidence="4" id="KW-0648">Protein biosynthesis</keyword>
<evidence type="ECO:0000259" key="3">
    <source>
        <dbReference type="PROSITE" id="PS50102"/>
    </source>
</evidence>
<dbReference type="OrthoDB" id="693159at2759"/>
<dbReference type="InterPro" id="IPR024675">
    <property type="entry name" value="eIF3g_N"/>
</dbReference>
<dbReference type="InterPro" id="IPR012677">
    <property type="entry name" value="Nucleotide-bd_a/b_plait_sf"/>
</dbReference>
<evidence type="ECO:0000256" key="1">
    <source>
        <dbReference type="ARBA" id="ARBA00022884"/>
    </source>
</evidence>
<dbReference type="Pfam" id="PF12353">
    <property type="entry name" value="eIF3g"/>
    <property type="match status" value="1"/>
</dbReference>
<dbReference type="Pfam" id="PF00076">
    <property type="entry name" value="RRM_1"/>
    <property type="match status" value="2"/>
</dbReference>
<sequence>MAAAAAARPQEIPLWARVDICKEGCSDPECFLPRSIGIGDDNLSKATRAVSKLPPPRLSGTIERRSWSKFGEAMEEDASSQVTKSSDEEILLERPRILGSKVDETAVFCDPLDMLASNGEAALMVCRTCGEKGDHWTFRCHFNNIEAKTKRCSPFNEPPICEVCMEPINDLIRDWEEEGHDATIRVTNLSMDICERNLVNLLYRFGLLVDVSLAVDEDSDSSRQFAIVQYGQSEEAEEAISWLDGHKYLGHILRVELAIPRPKRTDVPPLCPSCMQATENCVRVTNLPEDTGECDLYDLFASFGSVNRGRLVADRKSGSRRQVGIVEFVNREDAEWSVEFLNGFQVLWM</sequence>
<name>A0A3L6RSS5_PANMI</name>
<dbReference type="GO" id="GO:0003743">
    <property type="term" value="F:translation initiation factor activity"/>
    <property type="evidence" value="ECO:0007669"/>
    <property type="project" value="UniProtKB-KW"/>
</dbReference>
<feature type="domain" description="RRM" evidence="3">
    <location>
        <begin position="182"/>
        <end position="260"/>
    </location>
</feature>
<reference evidence="5" key="1">
    <citation type="journal article" date="2019" name="Nat. Commun.">
        <title>The genome of broomcorn millet.</title>
        <authorList>
            <person name="Zou C."/>
            <person name="Miki D."/>
            <person name="Li D."/>
            <person name="Tang Q."/>
            <person name="Xiao L."/>
            <person name="Rajput S."/>
            <person name="Deng P."/>
            <person name="Jia W."/>
            <person name="Huang R."/>
            <person name="Zhang M."/>
            <person name="Sun Y."/>
            <person name="Hu J."/>
            <person name="Fu X."/>
            <person name="Schnable P.S."/>
            <person name="Li F."/>
            <person name="Zhang H."/>
            <person name="Feng B."/>
            <person name="Zhu X."/>
            <person name="Liu R."/>
            <person name="Schnable J.C."/>
            <person name="Zhu J.-K."/>
            <person name="Zhang H."/>
        </authorList>
    </citation>
    <scope>NUCLEOTIDE SEQUENCE [LARGE SCALE GENOMIC DNA]</scope>
</reference>
<dbReference type="InterPro" id="IPR000504">
    <property type="entry name" value="RRM_dom"/>
</dbReference>
<dbReference type="InterPro" id="IPR035979">
    <property type="entry name" value="RBD_domain_sf"/>
</dbReference>
<dbReference type="Proteomes" id="UP000275267">
    <property type="component" value="Unassembled WGS sequence"/>
</dbReference>
<gene>
    <name evidence="4" type="ORF">C2845_PM11G28310</name>
</gene>
<keyword evidence="1 2" id="KW-0694">RNA-binding</keyword>
<dbReference type="Gene3D" id="3.30.70.330">
    <property type="match status" value="2"/>
</dbReference>
<evidence type="ECO:0000256" key="2">
    <source>
        <dbReference type="PROSITE-ProRule" id="PRU00176"/>
    </source>
</evidence>
<dbReference type="STRING" id="4540.A0A3L6RSS5"/>
<keyword evidence="5" id="KW-1185">Reference proteome</keyword>
<comment type="caution">
    <text evidence="4">The sequence shown here is derived from an EMBL/GenBank/DDBJ whole genome shotgun (WGS) entry which is preliminary data.</text>
</comment>
<accession>A0A3L6RSS5</accession>
<dbReference type="EMBL" id="PQIB02000007">
    <property type="protein sequence ID" value="RLN08655.1"/>
    <property type="molecule type" value="Genomic_DNA"/>
</dbReference>
<dbReference type="PANTHER" id="PTHR10352">
    <property type="entry name" value="EUKARYOTIC TRANSLATION INITIATION FACTOR 3 SUBUNIT G"/>
    <property type="match status" value="1"/>
</dbReference>
<dbReference type="PROSITE" id="PS50102">
    <property type="entry name" value="RRM"/>
    <property type="match status" value="2"/>
</dbReference>
<keyword evidence="4" id="KW-0396">Initiation factor</keyword>
<evidence type="ECO:0000313" key="5">
    <source>
        <dbReference type="Proteomes" id="UP000275267"/>
    </source>
</evidence>
<dbReference type="GO" id="GO:0003723">
    <property type="term" value="F:RNA binding"/>
    <property type="evidence" value="ECO:0007669"/>
    <property type="project" value="UniProtKB-UniRule"/>
</dbReference>
<organism evidence="4 5">
    <name type="scientific">Panicum miliaceum</name>
    <name type="common">Proso millet</name>
    <name type="synonym">Broomcorn millet</name>
    <dbReference type="NCBI Taxonomy" id="4540"/>
    <lineage>
        <taxon>Eukaryota</taxon>
        <taxon>Viridiplantae</taxon>
        <taxon>Streptophyta</taxon>
        <taxon>Embryophyta</taxon>
        <taxon>Tracheophyta</taxon>
        <taxon>Spermatophyta</taxon>
        <taxon>Magnoliopsida</taxon>
        <taxon>Liliopsida</taxon>
        <taxon>Poales</taxon>
        <taxon>Poaceae</taxon>
        <taxon>PACMAD clade</taxon>
        <taxon>Panicoideae</taxon>
        <taxon>Panicodae</taxon>
        <taxon>Paniceae</taxon>
        <taxon>Panicinae</taxon>
        <taxon>Panicum</taxon>
        <taxon>Panicum sect. Panicum</taxon>
    </lineage>
</organism>
<dbReference type="SUPFAM" id="SSF54928">
    <property type="entry name" value="RNA-binding domain, RBD"/>
    <property type="match status" value="1"/>
</dbReference>
<dbReference type="SMART" id="SM00360">
    <property type="entry name" value="RRM"/>
    <property type="match status" value="2"/>
</dbReference>
<proteinExistence type="predicted"/>